<feature type="compositionally biased region" description="Pro residues" evidence="1">
    <location>
        <begin position="122"/>
        <end position="132"/>
    </location>
</feature>
<evidence type="ECO:0000313" key="5">
    <source>
        <dbReference type="Proteomes" id="UP000650081"/>
    </source>
</evidence>
<dbReference type="AlphaFoldDB" id="A0A923PM91"/>
<keyword evidence="2" id="KW-0812">Transmembrane</keyword>
<dbReference type="Proteomes" id="UP000650081">
    <property type="component" value="Unassembled WGS sequence"/>
</dbReference>
<organism evidence="4 5">
    <name type="scientific">Neolewinella lacunae</name>
    <dbReference type="NCBI Taxonomy" id="1517758"/>
    <lineage>
        <taxon>Bacteria</taxon>
        <taxon>Pseudomonadati</taxon>
        <taxon>Bacteroidota</taxon>
        <taxon>Saprospiria</taxon>
        <taxon>Saprospirales</taxon>
        <taxon>Lewinellaceae</taxon>
        <taxon>Neolewinella</taxon>
    </lineage>
</organism>
<dbReference type="RefSeq" id="WP_187465869.1">
    <property type="nucleotide sequence ID" value="NZ_JACSIT010000077.1"/>
</dbReference>
<dbReference type="Gene3D" id="3.30.70.1070">
    <property type="entry name" value="Sporulation related repeat"/>
    <property type="match status" value="1"/>
</dbReference>
<keyword evidence="2" id="KW-0472">Membrane</keyword>
<keyword evidence="5" id="KW-1185">Reference proteome</keyword>
<gene>
    <name evidence="4" type="ORF">H9S92_06330</name>
</gene>
<evidence type="ECO:0000313" key="4">
    <source>
        <dbReference type="EMBL" id="MBC6993768.1"/>
    </source>
</evidence>
<feature type="domain" description="SPOR" evidence="3">
    <location>
        <begin position="137"/>
        <end position="214"/>
    </location>
</feature>
<feature type="region of interest" description="Disordered" evidence="1">
    <location>
        <begin position="86"/>
        <end position="136"/>
    </location>
</feature>
<comment type="caution">
    <text evidence="4">The sequence shown here is derived from an EMBL/GenBank/DDBJ whole genome shotgun (WGS) entry which is preliminary data.</text>
</comment>
<protein>
    <submittedName>
        <fullName evidence="4">SPOR domain-containing protein</fullName>
    </submittedName>
</protein>
<dbReference type="Pfam" id="PF05036">
    <property type="entry name" value="SPOR"/>
    <property type="match status" value="1"/>
</dbReference>
<dbReference type="EMBL" id="JACSIT010000077">
    <property type="protein sequence ID" value="MBC6993768.1"/>
    <property type="molecule type" value="Genomic_DNA"/>
</dbReference>
<feature type="transmembrane region" description="Helical" evidence="2">
    <location>
        <begin position="6"/>
        <end position="27"/>
    </location>
</feature>
<evidence type="ECO:0000256" key="2">
    <source>
        <dbReference type="SAM" id="Phobius"/>
    </source>
</evidence>
<dbReference type="InterPro" id="IPR007730">
    <property type="entry name" value="SPOR-like_dom"/>
</dbReference>
<dbReference type="InterPro" id="IPR036680">
    <property type="entry name" value="SPOR-like_sf"/>
</dbReference>
<dbReference type="GO" id="GO:0042834">
    <property type="term" value="F:peptidoglycan binding"/>
    <property type="evidence" value="ECO:0007669"/>
    <property type="project" value="InterPro"/>
</dbReference>
<name>A0A923PM91_9BACT</name>
<dbReference type="PROSITE" id="PS51257">
    <property type="entry name" value="PROKAR_LIPOPROTEIN"/>
    <property type="match status" value="1"/>
</dbReference>
<keyword evidence="2" id="KW-1133">Transmembrane helix</keyword>
<accession>A0A923PM91</accession>
<evidence type="ECO:0000259" key="3">
    <source>
        <dbReference type="PROSITE" id="PS51724"/>
    </source>
</evidence>
<proteinExistence type="predicted"/>
<evidence type="ECO:0000256" key="1">
    <source>
        <dbReference type="SAM" id="MobiDB-lite"/>
    </source>
</evidence>
<feature type="compositionally biased region" description="Polar residues" evidence="1">
    <location>
        <begin position="108"/>
        <end position="119"/>
    </location>
</feature>
<sequence length="216" mass="23341">MKNTSILLPIILIGCIAAVLYLFYAALQATDDQPGNTAPPIVLDPTDYAEERAPADLGANTNLDPYFQPVSAEEAAADSIAAANFAAQEADPRPENSPSNEGVPANDDSPSYESTTSVRTPPVRPDPAPNYPTTPVETSEGRYLVIAGSFRQMVNADERVRALRKAGFAETRLEKFNRSTYAVALAGQSDSYSEANRLAQSVRAKGFEAEVMRRRE</sequence>
<dbReference type="PROSITE" id="PS51724">
    <property type="entry name" value="SPOR"/>
    <property type="match status" value="1"/>
</dbReference>
<dbReference type="SUPFAM" id="SSF110997">
    <property type="entry name" value="Sporulation related repeat"/>
    <property type="match status" value="1"/>
</dbReference>
<reference evidence="4" key="1">
    <citation type="submission" date="2020-08" db="EMBL/GenBank/DDBJ databases">
        <title>Lewinella bacteria from marine environments.</title>
        <authorList>
            <person name="Zhong Y."/>
        </authorList>
    </citation>
    <scope>NUCLEOTIDE SEQUENCE</scope>
    <source>
        <strain evidence="4">KCTC 42187</strain>
    </source>
</reference>